<keyword evidence="3 10" id="KW-0813">Transport</keyword>
<dbReference type="AlphaFoldDB" id="A0A3N7IVH5"/>
<dbReference type="Gene3D" id="2.170.130.10">
    <property type="entry name" value="TonB-dependent receptor, plug domain"/>
    <property type="match status" value="1"/>
</dbReference>
<dbReference type="Gene3D" id="2.40.170.20">
    <property type="entry name" value="TonB-dependent receptor, beta-barrel domain"/>
    <property type="match status" value="1"/>
</dbReference>
<evidence type="ECO:0000256" key="4">
    <source>
        <dbReference type="ARBA" id="ARBA00022452"/>
    </source>
</evidence>
<evidence type="ECO:0000256" key="2">
    <source>
        <dbReference type="ARBA" id="ARBA00009810"/>
    </source>
</evidence>
<name>A0A3N7IVH5_9BURK</name>
<proteinExistence type="inferred from homology"/>
<evidence type="ECO:0000256" key="5">
    <source>
        <dbReference type="ARBA" id="ARBA00022692"/>
    </source>
</evidence>
<dbReference type="CDD" id="cd01347">
    <property type="entry name" value="ligand_gated_channel"/>
    <property type="match status" value="1"/>
</dbReference>
<keyword evidence="9 10" id="KW-0998">Cell outer membrane</keyword>
<dbReference type="RefSeq" id="WP_124542375.1">
    <property type="nucleotide sequence ID" value="NZ_QUSW01000006.1"/>
</dbReference>
<dbReference type="InterPro" id="IPR012910">
    <property type="entry name" value="Plug_dom"/>
</dbReference>
<protein>
    <submittedName>
        <fullName evidence="15">TonB-dependent receptor</fullName>
    </submittedName>
</protein>
<dbReference type="InterPro" id="IPR000531">
    <property type="entry name" value="Beta-barrel_TonB"/>
</dbReference>
<comment type="similarity">
    <text evidence="2 10 11">Belongs to the TonB-dependent receptor family.</text>
</comment>
<dbReference type="InterPro" id="IPR036942">
    <property type="entry name" value="Beta-barrel_TonB_sf"/>
</dbReference>
<keyword evidence="5 10" id="KW-0812">Transmembrane</keyword>
<keyword evidence="7 10" id="KW-0472">Membrane</keyword>
<comment type="subcellular location">
    <subcellularLocation>
        <location evidence="1 10">Cell outer membrane</location>
        <topology evidence="1 10">Multi-pass membrane protein</topology>
    </subcellularLocation>
</comment>
<evidence type="ECO:0000256" key="11">
    <source>
        <dbReference type="RuleBase" id="RU003357"/>
    </source>
</evidence>
<feature type="domain" description="TonB-dependent receptor-like beta-barrel" evidence="13">
    <location>
        <begin position="347"/>
        <end position="828"/>
    </location>
</feature>
<keyword evidence="6 11" id="KW-0798">TonB box</keyword>
<evidence type="ECO:0000259" key="14">
    <source>
        <dbReference type="Pfam" id="PF07715"/>
    </source>
</evidence>
<keyword evidence="4 10" id="KW-1134">Transmembrane beta strand</keyword>
<dbReference type="PROSITE" id="PS52016">
    <property type="entry name" value="TONB_DEPENDENT_REC_3"/>
    <property type="match status" value="1"/>
</dbReference>
<dbReference type="Proteomes" id="UP000267464">
    <property type="component" value="Unassembled WGS sequence"/>
</dbReference>
<sequence length="876" mass="91955">MKSLPRFALSTLSLAMAAPLAWGQSTGGESRETLERVVVTGSNIRRTDKETPSPVQTLTAADISRSGFTSLTDVLQHLSANNMGSLGQGTPGAFGAGGSGISLRGLTVGATLVLIDGHRMASYPLPDDGQRDFVDITSIPIDAVERVEVLKDGASAIYGSDAMAGVVNVILKSHQKGGALHAEVGQASKGDGRIVKVSGVKGFGEPGQDGASGYLAASYRRQGQILLSNRPGLAGSDWTGYGGEDLGLTPNSELQVSPQTRNASLLGKLTANLNKDWTLGLTGSVFGSQATQVGLQNTVSPSSGITTFVFGPAHQNPLATALNNTNVIDPKTGLPVDQTFEDLPAQRSQTSTQSTRLVADLSGTWGAWDVQAALGLTRVETKLTLSHFVSLPALQAALDAGRYVIGGPNSAAALAEITPQGESTSSNTLNFVSLRASRDLMTLGGGALALGTGVEFMHRSLNEQFPEGFANGAQASNIYAFGVGKQNIWAAHGELVAPFTKTFSLEAAARVDHYDTYGSSATPKLGFKYLPQKELTLRGTYAGGFRAPNPVEIGTSGSSAGYLPPLLDTALCNLVKPGAPCDIGVGGTQLQLPGTNLKPEKSKSYTLGLVFEPSKDFNVSVDYYDIQISNQIVSVGLFGQSQIDTPDRFGTKLYRVNSPTTPNAAPTDANDTILYGTYPFINVGQTRTSGVDVDLRMKFGEFSSQLQWSHMQRYTIERDGVTYELAGTHGPSFVSTNTGTPRDRASLALTWARGDVELTGTINYISGMRVEDSSYNLPDCSSALSTIFPGGAPADSPLCRVGGWSTINLAGSYRASKDLTLRFAISNLFDRKPPIDAFASGSTGGGVASGGAHYNPSLHQDGAVGRFVTVGASYQF</sequence>
<organism evidence="15 16">
    <name type="scientific">Piscinibacter terrae</name>
    <dbReference type="NCBI Taxonomy" id="2496871"/>
    <lineage>
        <taxon>Bacteria</taxon>
        <taxon>Pseudomonadati</taxon>
        <taxon>Pseudomonadota</taxon>
        <taxon>Betaproteobacteria</taxon>
        <taxon>Burkholderiales</taxon>
        <taxon>Sphaerotilaceae</taxon>
        <taxon>Piscinibacter</taxon>
    </lineage>
</organism>
<gene>
    <name evidence="15" type="ORF">DZC73_21150</name>
</gene>
<evidence type="ECO:0000256" key="7">
    <source>
        <dbReference type="ARBA" id="ARBA00023136"/>
    </source>
</evidence>
<reference evidence="15 16" key="2">
    <citation type="submission" date="2018-12" db="EMBL/GenBank/DDBJ databases">
        <title>Rhizobacter gummiphilus sp. nov., a rubber-degrading bacterium isolated from the soil of a botanical garden in Japan.</title>
        <authorList>
            <person name="Shunsuke S.S."/>
        </authorList>
    </citation>
    <scope>NUCLEOTIDE SEQUENCE [LARGE SCALE GENOMIC DNA]</scope>
    <source>
        <strain evidence="15 16">S-16</strain>
    </source>
</reference>
<evidence type="ECO:0000256" key="1">
    <source>
        <dbReference type="ARBA" id="ARBA00004571"/>
    </source>
</evidence>
<dbReference type="GO" id="GO:0009279">
    <property type="term" value="C:cell outer membrane"/>
    <property type="evidence" value="ECO:0007669"/>
    <property type="project" value="UniProtKB-SubCell"/>
</dbReference>
<dbReference type="PANTHER" id="PTHR47234">
    <property type="match status" value="1"/>
</dbReference>
<dbReference type="OrthoDB" id="9764669at2"/>
<feature type="signal peptide" evidence="12">
    <location>
        <begin position="1"/>
        <end position="17"/>
    </location>
</feature>
<dbReference type="EMBL" id="QUSW01000006">
    <property type="protein sequence ID" value="RQP22802.1"/>
    <property type="molecule type" value="Genomic_DNA"/>
</dbReference>
<reference evidence="15 16" key="1">
    <citation type="submission" date="2018-08" db="EMBL/GenBank/DDBJ databases">
        <authorList>
            <person name="Khan S.A."/>
            <person name="Jeon C.O."/>
            <person name="Chun B.H."/>
            <person name="Jeong S.E."/>
        </authorList>
    </citation>
    <scope>NUCLEOTIDE SEQUENCE [LARGE SCALE GENOMIC DNA]</scope>
    <source>
        <strain evidence="15 16">S-16</strain>
    </source>
</reference>
<keyword evidence="16" id="KW-1185">Reference proteome</keyword>
<dbReference type="PANTHER" id="PTHR47234:SF1">
    <property type="entry name" value="TONB-DEPENDENT RECEPTOR"/>
    <property type="match status" value="1"/>
</dbReference>
<evidence type="ECO:0000256" key="8">
    <source>
        <dbReference type="ARBA" id="ARBA00023170"/>
    </source>
</evidence>
<accession>A0A3N7IVH5</accession>
<evidence type="ECO:0000256" key="9">
    <source>
        <dbReference type="ARBA" id="ARBA00023237"/>
    </source>
</evidence>
<dbReference type="SUPFAM" id="SSF56935">
    <property type="entry name" value="Porins"/>
    <property type="match status" value="1"/>
</dbReference>
<evidence type="ECO:0000256" key="12">
    <source>
        <dbReference type="SAM" id="SignalP"/>
    </source>
</evidence>
<keyword evidence="8 15" id="KW-0675">Receptor</keyword>
<keyword evidence="12" id="KW-0732">Signal</keyword>
<dbReference type="Pfam" id="PF07715">
    <property type="entry name" value="Plug"/>
    <property type="match status" value="1"/>
</dbReference>
<dbReference type="InterPro" id="IPR039426">
    <property type="entry name" value="TonB-dep_rcpt-like"/>
</dbReference>
<feature type="chain" id="PRO_5017955380" evidence="12">
    <location>
        <begin position="18"/>
        <end position="876"/>
    </location>
</feature>
<evidence type="ECO:0000259" key="13">
    <source>
        <dbReference type="Pfam" id="PF00593"/>
    </source>
</evidence>
<evidence type="ECO:0000313" key="16">
    <source>
        <dbReference type="Proteomes" id="UP000267464"/>
    </source>
</evidence>
<dbReference type="Pfam" id="PF00593">
    <property type="entry name" value="TonB_dep_Rec_b-barrel"/>
    <property type="match status" value="1"/>
</dbReference>
<feature type="domain" description="TonB-dependent receptor plug" evidence="14">
    <location>
        <begin position="49"/>
        <end position="166"/>
    </location>
</feature>
<evidence type="ECO:0000313" key="15">
    <source>
        <dbReference type="EMBL" id="RQP22802.1"/>
    </source>
</evidence>
<evidence type="ECO:0000256" key="6">
    <source>
        <dbReference type="ARBA" id="ARBA00023077"/>
    </source>
</evidence>
<evidence type="ECO:0000256" key="10">
    <source>
        <dbReference type="PROSITE-ProRule" id="PRU01360"/>
    </source>
</evidence>
<comment type="caution">
    <text evidence="15">The sequence shown here is derived from an EMBL/GenBank/DDBJ whole genome shotgun (WGS) entry which is preliminary data.</text>
</comment>
<dbReference type="InterPro" id="IPR037066">
    <property type="entry name" value="Plug_dom_sf"/>
</dbReference>
<evidence type="ECO:0000256" key="3">
    <source>
        <dbReference type="ARBA" id="ARBA00022448"/>
    </source>
</evidence>